<dbReference type="EMBL" id="PJQD01000022">
    <property type="protein sequence ID" value="POY74743.1"/>
    <property type="molecule type" value="Genomic_DNA"/>
</dbReference>
<protein>
    <recommendedName>
        <fullName evidence="7">Large ribosomal subunit protein mL54</fullName>
    </recommendedName>
</protein>
<evidence type="ECO:0000256" key="5">
    <source>
        <dbReference type="ARBA" id="ARBA00023274"/>
    </source>
</evidence>
<evidence type="ECO:0000256" key="1">
    <source>
        <dbReference type="ARBA" id="ARBA00004173"/>
    </source>
</evidence>
<keyword evidence="2" id="KW-0809">Transit peptide</keyword>
<proteinExistence type="inferred from homology"/>
<evidence type="ECO:0000256" key="2">
    <source>
        <dbReference type="ARBA" id="ARBA00022946"/>
    </source>
</evidence>
<evidence type="ECO:0000256" key="6">
    <source>
        <dbReference type="ARBA" id="ARBA00033752"/>
    </source>
</evidence>
<dbReference type="AlphaFoldDB" id="A0A2S5BDB3"/>
<dbReference type="PANTHER" id="PTHR28595">
    <property type="entry name" value="39S RIBOSOMAL PROTEIN L54, MITOCHONDRIAL"/>
    <property type="match status" value="1"/>
</dbReference>
<comment type="subcellular location">
    <subcellularLocation>
        <location evidence="1">Mitochondrion</location>
    </subcellularLocation>
</comment>
<dbReference type="GO" id="GO:0005762">
    <property type="term" value="C:mitochondrial large ribosomal subunit"/>
    <property type="evidence" value="ECO:0007669"/>
    <property type="project" value="TreeGrafter"/>
</dbReference>
<dbReference type="Proteomes" id="UP000237144">
    <property type="component" value="Unassembled WGS sequence"/>
</dbReference>
<comment type="similarity">
    <text evidence="6">Belongs to the mitochondrion-specific ribosomal protein mL54 family.</text>
</comment>
<evidence type="ECO:0000256" key="8">
    <source>
        <dbReference type="SAM" id="MobiDB-lite"/>
    </source>
</evidence>
<dbReference type="STRING" id="741276.A0A2S5BDB3"/>
<keyword evidence="5" id="KW-0687">Ribonucleoprotein</keyword>
<evidence type="ECO:0000256" key="3">
    <source>
        <dbReference type="ARBA" id="ARBA00022980"/>
    </source>
</evidence>
<evidence type="ECO:0000256" key="4">
    <source>
        <dbReference type="ARBA" id="ARBA00023128"/>
    </source>
</evidence>
<dbReference type="InterPro" id="IPR013870">
    <property type="entry name" value="Ribosomal_mL54"/>
</dbReference>
<reference evidence="9 10" key="1">
    <citation type="journal article" date="2018" name="Front. Microbiol.">
        <title>Prospects for Fungal Bioremediation of Acidic Radioactive Waste Sites: Characterization and Genome Sequence of Rhodotorula taiwanensis MD1149.</title>
        <authorList>
            <person name="Tkavc R."/>
            <person name="Matrosova V.Y."/>
            <person name="Grichenko O.E."/>
            <person name="Gostincar C."/>
            <person name="Volpe R.P."/>
            <person name="Klimenkova P."/>
            <person name="Gaidamakova E.K."/>
            <person name="Zhou C.E."/>
            <person name="Stewart B.J."/>
            <person name="Lyman M.G."/>
            <person name="Malfatti S.A."/>
            <person name="Rubinfeld B."/>
            <person name="Courtot M."/>
            <person name="Singh J."/>
            <person name="Dalgard C.L."/>
            <person name="Hamilton T."/>
            <person name="Frey K.G."/>
            <person name="Gunde-Cimerman N."/>
            <person name="Dugan L."/>
            <person name="Daly M.J."/>
        </authorList>
    </citation>
    <scope>NUCLEOTIDE SEQUENCE [LARGE SCALE GENOMIC DNA]</scope>
    <source>
        <strain evidence="9 10">MD1149</strain>
    </source>
</reference>
<dbReference type="OrthoDB" id="10252718at2759"/>
<sequence>MSCTCRITVAALKAPSRRLANPVAIARTFTSFGPSRAPAAAAAAQQPPASTSALPESSCPAGTVLKNLNYIKDGSDPVALENDQYPAWVWTLTESARKAPGAEADEAANLRHQRKQLKADRKVSVKAANALKG</sequence>
<evidence type="ECO:0000256" key="7">
    <source>
        <dbReference type="ARBA" id="ARBA00035179"/>
    </source>
</evidence>
<dbReference type="Pfam" id="PF08561">
    <property type="entry name" value="Ribosomal_L37"/>
    <property type="match status" value="1"/>
</dbReference>
<feature type="region of interest" description="Disordered" evidence="8">
    <location>
        <begin position="103"/>
        <end position="133"/>
    </location>
</feature>
<name>A0A2S5BDB3_9BASI</name>
<dbReference type="PANTHER" id="PTHR28595:SF1">
    <property type="entry name" value="LARGE RIBOSOMAL SUBUNIT PROTEIN ML54"/>
    <property type="match status" value="1"/>
</dbReference>
<evidence type="ECO:0000313" key="9">
    <source>
        <dbReference type="EMBL" id="POY74743.1"/>
    </source>
</evidence>
<gene>
    <name evidence="9" type="ORF">BMF94_2219</name>
</gene>
<organism evidence="9 10">
    <name type="scientific">Rhodotorula taiwanensis</name>
    <dbReference type="NCBI Taxonomy" id="741276"/>
    <lineage>
        <taxon>Eukaryota</taxon>
        <taxon>Fungi</taxon>
        <taxon>Dikarya</taxon>
        <taxon>Basidiomycota</taxon>
        <taxon>Pucciniomycotina</taxon>
        <taxon>Microbotryomycetes</taxon>
        <taxon>Sporidiobolales</taxon>
        <taxon>Sporidiobolaceae</taxon>
        <taxon>Rhodotorula</taxon>
    </lineage>
</organism>
<accession>A0A2S5BDB3</accession>
<keyword evidence="10" id="KW-1185">Reference proteome</keyword>
<evidence type="ECO:0000313" key="10">
    <source>
        <dbReference type="Proteomes" id="UP000237144"/>
    </source>
</evidence>
<comment type="caution">
    <text evidence="9">The sequence shown here is derived from an EMBL/GenBank/DDBJ whole genome shotgun (WGS) entry which is preliminary data.</text>
</comment>
<keyword evidence="4" id="KW-0496">Mitochondrion</keyword>
<dbReference type="GO" id="GO:0003735">
    <property type="term" value="F:structural constituent of ribosome"/>
    <property type="evidence" value="ECO:0007669"/>
    <property type="project" value="TreeGrafter"/>
</dbReference>
<keyword evidence="3" id="KW-0689">Ribosomal protein</keyword>